<feature type="domain" description="Flavodoxin-like" evidence="9">
    <location>
        <begin position="9"/>
        <end position="153"/>
    </location>
</feature>
<keyword evidence="4" id="KW-0288">FMN</keyword>
<evidence type="ECO:0000259" key="9">
    <source>
        <dbReference type="PROSITE" id="PS50902"/>
    </source>
</evidence>
<sequence>MQEVDKTRLLILYGSQTGNAQDVAERVAREARLLLFAPSIMPMDAYPLQHLPDEKLVVLVTATTGQGDPPDNMRKFWRMLLRKNLPGDLLAGLQYAVFGLGDSGYVKYNVAAKKLDRRLAALGAEPLLERGLGDDQHPSGYEASLDPWLQQLWAVLRQRCPLPPGVQQPVLDEAALLQLGPPKYKRVTAADHFQDTRHIEFDLQGSGFDYQPGDLLAVFPRTPAADVEAALLRLGLDGDAWLRVEPAEQQQQQQQQQQDNGTQHANGSSSAAGAVCEATARAIVQGVLDLSGCSPRRYLFQVLSHFVSNAMQQKRLQYFATAEGRDDLYRYNQRERRSLLEVLQDFSSAAPPLERLLEAAPLLSPRQFSLASSPAAHPGRAAILVAVVAWATPTKRLRKGLLTSCPSADFYYRQEWGQLMQQQALQQQHGLIVAFSRHSPQLDQQQLLDMLQQQQQQQPGNAAASSAADGAGAATEQAAAAAAAAAAVAAAEVRPPGSRVYVTHKLREQGAMVWQLLQQGAWVYVSGSAEKMPAAVVSALEDVAQQHGGLTREAAAKYIRQLELSGRYHVEAWS</sequence>
<dbReference type="PRINTS" id="PR00369">
    <property type="entry name" value="FLAVODOXIN"/>
</dbReference>
<keyword evidence="6" id="KW-0521">NADP</keyword>
<feature type="compositionally biased region" description="Polar residues" evidence="8">
    <location>
        <begin position="259"/>
        <end position="269"/>
    </location>
</feature>
<dbReference type="SUPFAM" id="SSF52343">
    <property type="entry name" value="Ferredoxin reductase-like, C-terminal NADP-linked domain"/>
    <property type="match status" value="1"/>
</dbReference>
<dbReference type="InterPro" id="IPR039261">
    <property type="entry name" value="FNR_nucleotide-bd"/>
</dbReference>
<keyword evidence="7" id="KW-0560">Oxidoreductase</keyword>
<evidence type="ECO:0000259" key="10">
    <source>
        <dbReference type="PROSITE" id="PS51384"/>
    </source>
</evidence>
<dbReference type="PANTHER" id="PTHR19384:SF10">
    <property type="entry name" value="NADPH-DEPENDENT DIFLAVIN OXIDOREDUCTASE 1"/>
    <property type="match status" value="1"/>
</dbReference>
<evidence type="ECO:0000256" key="2">
    <source>
        <dbReference type="ARBA" id="ARBA00001974"/>
    </source>
</evidence>
<evidence type="ECO:0000256" key="3">
    <source>
        <dbReference type="ARBA" id="ARBA00022630"/>
    </source>
</evidence>
<dbReference type="InterPro" id="IPR017938">
    <property type="entry name" value="Riboflavin_synthase-like_b-brl"/>
</dbReference>
<evidence type="ECO:0000256" key="6">
    <source>
        <dbReference type="ARBA" id="ARBA00022857"/>
    </source>
</evidence>
<accession>A0ABY8TW47</accession>
<dbReference type="PROSITE" id="PS51384">
    <property type="entry name" value="FAD_FR"/>
    <property type="match status" value="1"/>
</dbReference>
<proteinExistence type="predicted"/>
<dbReference type="InterPro" id="IPR008254">
    <property type="entry name" value="Flavodoxin/NO_synth"/>
</dbReference>
<dbReference type="Proteomes" id="UP001244341">
    <property type="component" value="Chromosome 4b"/>
</dbReference>
<keyword evidence="3" id="KW-0285">Flavoprotein</keyword>
<protein>
    <recommendedName>
        <fullName evidence="13">NADPH-dependent FMN and FAD-containing oxidoreductase</fullName>
    </recommendedName>
</protein>
<dbReference type="Pfam" id="PF00667">
    <property type="entry name" value="FAD_binding_1"/>
    <property type="match status" value="1"/>
</dbReference>
<comment type="cofactor">
    <cofactor evidence="2">
        <name>FAD</name>
        <dbReference type="ChEBI" id="CHEBI:57692"/>
    </cofactor>
</comment>
<dbReference type="SUPFAM" id="SSF52218">
    <property type="entry name" value="Flavoproteins"/>
    <property type="match status" value="1"/>
</dbReference>
<keyword evidence="12" id="KW-1185">Reference proteome</keyword>
<evidence type="ECO:0000256" key="4">
    <source>
        <dbReference type="ARBA" id="ARBA00022643"/>
    </source>
</evidence>
<dbReference type="Gene3D" id="2.40.30.10">
    <property type="entry name" value="Translation factors"/>
    <property type="match status" value="1"/>
</dbReference>
<reference evidence="11 12" key="1">
    <citation type="submission" date="2023-05" db="EMBL/GenBank/DDBJ databases">
        <title>A 100% complete, gapless, phased diploid assembly of the Scenedesmus obliquus UTEX 3031 genome.</title>
        <authorList>
            <person name="Biondi T.C."/>
            <person name="Hanschen E.R."/>
            <person name="Kwon T."/>
            <person name="Eng W."/>
            <person name="Kruse C.P.S."/>
            <person name="Koehler S.I."/>
            <person name="Kunde Y."/>
            <person name="Gleasner C.D."/>
            <person name="You Mak K.T."/>
            <person name="Polle J."/>
            <person name="Hovde B.T."/>
            <person name="Starkenburg S.R."/>
        </authorList>
    </citation>
    <scope>NUCLEOTIDE SEQUENCE [LARGE SCALE GENOMIC DNA]</scope>
    <source>
        <strain evidence="11 12">DOE0152z</strain>
    </source>
</reference>
<dbReference type="InterPro" id="IPR003097">
    <property type="entry name" value="CysJ-like_FAD-binding"/>
</dbReference>
<dbReference type="InterPro" id="IPR017927">
    <property type="entry name" value="FAD-bd_FR_type"/>
</dbReference>
<dbReference type="Pfam" id="PF00258">
    <property type="entry name" value="Flavodoxin_1"/>
    <property type="match status" value="1"/>
</dbReference>
<dbReference type="InterPro" id="IPR029039">
    <property type="entry name" value="Flavoprotein-like_sf"/>
</dbReference>
<dbReference type="PANTHER" id="PTHR19384">
    <property type="entry name" value="NITRIC OXIDE SYNTHASE-RELATED"/>
    <property type="match status" value="1"/>
</dbReference>
<evidence type="ECO:0000256" key="8">
    <source>
        <dbReference type="SAM" id="MobiDB-lite"/>
    </source>
</evidence>
<feature type="domain" description="FAD-binding FR-type" evidence="10">
    <location>
        <begin position="163"/>
        <end position="515"/>
    </location>
</feature>
<dbReference type="InterPro" id="IPR023173">
    <property type="entry name" value="NADPH_Cyt_P450_Rdtase_alpha"/>
</dbReference>
<keyword evidence="5" id="KW-0274">FAD</keyword>
<gene>
    <name evidence="11" type="ORF">OEZ85_006782</name>
</gene>
<dbReference type="Gene3D" id="3.40.50.80">
    <property type="entry name" value="Nucleotide-binding domain of ferredoxin-NADP reductase (FNR) module"/>
    <property type="match status" value="1"/>
</dbReference>
<evidence type="ECO:0000256" key="7">
    <source>
        <dbReference type="ARBA" id="ARBA00023002"/>
    </source>
</evidence>
<comment type="cofactor">
    <cofactor evidence="1">
        <name>FMN</name>
        <dbReference type="ChEBI" id="CHEBI:58210"/>
    </cofactor>
</comment>
<evidence type="ECO:0000313" key="11">
    <source>
        <dbReference type="EMBL" id="WIA13190.1"/>
    </source>
</evidence>
<dbReference type="InterPro" id="IPR001094">
    <property type="entry name" value="Flavdoxin-like"/>
</dbReference>
<evidence type="ECO:0008006" key="13">
    <source>
        <dbReference type="Google" id="ProtNLM"/>
    </source>
</evidence>
<feature type="region of interest" description="Disordered" evidence="8">
    <location>
        <begin position="246"/>
        <end position="269"/>
    </location>
</feature>
<evidence type="ECO:0000313" key="12">
    <source>
        <dbReference type="Proteomes" id="UP001244341"/>
    </source>
</evidence>
<feature type="compositionally biased region" description="Low complexity" evidence="8">
    <location>
        <begin position="247"/>
        <end position="258"/>
    </location>
</feature>
<evidence type="ECO:0000256" key="1">
    <source>
        <dbReference type="ARBA" id="ARBA00001917"/>
    </source>
</evidence>
<organism evidence="11 12">
    <name type="scientific">Tetradesmus obliquus</name>
    <name type="common">Green alga</name>
    <name type="synonym">Acutodesmus obliquus</name>
    <dbReference type="NCBI Taxonomy" id="3088"/>
    <lineage>
        <taxon>Eukaryota</taxon>
        <taxon>Viridiplantae</taxon>
        <taxon>Chlorophyta</taxon>
        <taxon>core chlorophytes</taxon>
        <taxon>Chlorophyceae</taxon>
        <taxon>CS clade</taxon>
        <taxon>Sphaeropleales</taxon>
        <taxon>Scenedesmaceae</taxon>
        <taxon>Tetradesmus</taxon>
    </lineage>
</organism>
<evidence type="ECO:0000256" key="5">
    <source>
        <dbReference type="ARBA" id="ARBA00022827"/>
    </source>
</evidence>
<dbReference type="Gene3D" id="1.20.990.10">
    <property type="entry name" value="NADPH-cytochrome p450 Reductase, Chain A, domain 3"/>
    <property type="match status" value="1"/>
</dbReference>
<dbReference type="Gene3D" id="3.40.50.360">
    <property type="match status" value="1"/>
</dbReference>
<dbReference type="EMBL" id="CP126211">
    <property type="protein sequence ID" value="WIA13190.1"/>
    <property type="molecule type" value="Genomic_DNA"/>
</dbReference>
<dbReference type="SUPFAM" id="SSF63380">
    <property type="entry name" value="Riboflavin synthase domain-like"/>
    <property type="match status" value="1"/>
</dbReference>
<dbReference type="PROSITE" id="PS50902">
    <property type="entry name" value="FLAVODOXIN_LIKE"/>
    <property type="match status" value="1"/>
</dbReference>
<name>A0ABY8TW47_TETOB</name>